<dbReference type="SUPFAM" id="SSF141868">
    <property type="entry name" value="EAL domain-like"/>
    <property type="match status" value="1"/>
</dbReference>
<dbReference type="PANTHER" id="PTHR33121">
    <property type="entry name" value="CYCLIC DI-GMP PHOSPHODIESTERASE PDEF"/>
    <property type="match status" value="1"/>
</dbReference>
<protein>
    <recommendedName>
        <fullName evidence="1">EAL domain-containing protein</fullName>
    </recommendedName>
</protein>
<dbReference type="InterPro" id="IPR050706">
    <property type="entry name" value="Cyclic-di-GMP_PDE-like"/>
</dbReference>
<accession>A0A2K8N9Z2</accession>
<sequence>MAGMNEVGEIFPGRVDFLRFLTDVHFAYQPIVRMTDHRKIGCELLVRGPLVKALRDPEHLFAHAHTLDILLETDYLIFLQAMAHRPRRDRAFINILAPTVERFALRIYEEFEDLDLDYLVLELTNRLPPSGWTELAEIFEPLRARGLSLALDDVGVRPADMEAAALLQPDFMKIDVSCVERVGAGEAGRHKVERICRMAERIGAQVVAKGVETEEHARILADLGVSLGQGFLFGKPEERRIVYY</sequence>
<dbReference type="EMBL" id="CP024955">
    <property type="protein sequence ID" value="ATY86161.1"/>
    <property type="molecule type" value="Genomic_DNA"/>
</dbReference>
<keyword evidence="3" id="KW-1185">Reference proteome</keyword>
<name>A0A2K8N9Z2_9BACL</name>
<dbReference type="KEGG" id="kyr:CVV65_15505"/>
<evidence type="ECO:0000313" key="3">
    <source>
        <dbReference type="Proteomes" id="UP000231932"/>
    </source>
</evidence>
<dbReference type="Pfam" id="PF00563">
    <property type="entry name" value="EAL"/>
    <property type="match status" value="1"/>
</dbReference>
<evidence type="ECO:0000313" key="2">
    <source>
        <dbReference type="EMBL" id="ATY86161.1"/>
    </source>
</evidence>
<dbReference type="SMART" id="SM00052">
    <property type="entry name" value="EAL"/>
    <property type="match status" value="1"/>
</dbReference>
<proteinExistence type="predicted"/>
<dbReference type="Gene3D" id="3.20.20.450">
    <property type="entry name" value="EAL domain"/>
    <property type="match status" value="1"/>
</dbReference>
<dbReference type="CDD" id="cd01948">
    <property type="entry name" value="EAL"/>
    <property type="match status" value="1"/>
</dbReference>
<evidence type="ECO:0000259" key="1">
    <source>
        <dbReference type="PROSITE" id="PS50883"/>
    </source>
</evidence>
<feature type="domain" description="EAL" evidence="1">
    <location>
        <begin position="4"/>
        <end position="244"/>
    </location>
</feature>
<dbReference type="InterPro" id="IPR035919">
    <property type="entry name" value="EAL_sf"/>
</dbReference>
<dbReference type="GO" id="GO:0071111">
    <property type="term" value="F:cyclic-guanylate-specific phosphodiesterase activity"/>
    <property type="evidence" value="ECO:0007669"/>
    <property type="project" value="InterPro"/>
</dbReference>
<gene>
    <name evidence="2" type="ORF">CVV65_15505</name>
</gene>
<dbReference type="InterPro" id="IPR001633">
    <property type="entry name" value="EAL_dom"/>
</dbReference>
<organism evidence="2 3">
    <name type="scientific">Kyrpidia spormannii</name>
    <dbReference type="NCBI Taxonomy" id="2055160"/>
    <lineage>
        <taxon>Bacteria</taxon>
        <taxon>Bacillati</taxon>
        <taxon>Bacillota</taxon>
        <taxon>Bacilli</taxon>
        <taxon>Bacillales</taxon>
        <taxon>Alicyclobacillaceae</taxon>
        <taxon>Kyrpidia</taxon>
    </lineage>
</organism>
<dbReference type="PANTHER" id="PTHR33121:SF76">
    <property type="entry name" value="SIGNALING PROTEIN"/>
    <property type="match status" value="1"/>
</dbReference>
<reference evidence="3" key="1">
    <citation type="submission" date="2017-11" db="EMBL/GenBank/DDBJ databases">
        <title>Complete Genome Sequence of Kyrpidia sp. Strain EA-1, a thermophilic, hydrogen-oxidizing Bacterium, isolated from the Azores.</title>
        <authorList>
            <person name="Reiner J.E."/>
            <person name="Lapp C.J."/>
            <person name="Bunk B."/>
            <person name="Gescher J."/>
        </authorList>
    </citation>
    <scope>NUCLEOTIDE SEQUENCE [LARGE SCALE GENOMIC DNA]</scope>
    <source>
        <strain evidence="3">EA-1</strain>
    </source>
</reference>
<dbReference type="AlphaFoldDB" id="A0A2K8N9Z2"/>
<dbReference type="PROSITE" id="PS50883">
    <property type="entry name" value="EAL"/>
    <property type="match status" value="1"/>
</dbReference>
<dbReference type="Proteomes" id="UP000231932">
    <property type="component" value="Chromosome"/>
</dbReference>